<dbReference type="GO" id="GO:0004519">
    <property type="term" value="F:endonuclease activity"/>
    <property type="evidence" value="ECO:0007669"/>
    <property type="project" value="UniProtKB-KW"/>
</dbReference>
<comment type="caution">
    <text evidence="2">The sequence shown here is derived from an EMBL/GenBank/DDBJ whole genome shotgun (WGS) entry which is preliminary data.</text>
</comment>
<dbReference type="SMART" id="SM00507">
    <property type="entry name" value="HNHc"/>
    <property type="match status" value="1"/>
</dbReference>
<dbReference type="CDD" id="cd00085">
    <property type="entry name" value="HNHc"/>
    <property type="match status" value="1"/>
</dbReference>
<dbReference type="InterPro" id="IPR047693">
    <property type="entry name" value="RNA-guided_IscB-like"/>
</dbReference>
<protein>
    <submittedName>
        <fullName evidence="2">HNH endonuclease</fullName>
    </submittedName>
</protein>
<gene>
    <name evidence="2" type="ORF">CIL05_09830</name>
</gene>
<dbReference type="OrthoDB" id="9811997at2"/>
<dbReference type="Pfam" id="PF01844">
    <property type="entry name" value="HNH"/>
    <property type="match status" value="1"/>
</dbReference>
<dbReference type="Proteomes" id="UP000218887">
    <property type="component" value="Unassembled WGS sequence"/>
</dbReference>
<dbReference type="EMBL" id="NPOA01000006">
    <property type="protein sequence ID" value="PAV29663.1"/>
    <property type="molecule type" value="Genomic_DNA"/>
</dbReference>
<dbReference type="GO" id="GO:0008270">
    <property type="term" value="F:zinc ion binding"/>
    <property type="evidence" value="ECO:0007669"/>
    <property type="project" value="InterPro"/>
</dbReference>
<dbReference type="InterPro" id="IPR003615">
    <property type="entry name" value="HNH_nuc"/>
</dbReference>
<dbReference type="AlphaFoldDB" id="A0A2A2IF00"/>
<reference evidence="2 3" key="1">
    <citation type="submission" date="2017-08" db="EMBL/GenBank/DDBJ databases">
        <title>Virgibacillus indicus sp. nov. and Virgibacillus profoundi sp. nov, two moderately halophilic bacteria isolated from marine sediment by using the Microfluidic Streak Plate.</title>
        <authorList>
            <person name="Xu B."/>
            <person name="Hu B."/>
            <person name="Wang J."/>
            <person name="Zhu Y."/>
            <person name="Huang L."/>
            <person name="Du W."/>
            <person name="Huang Y."/>
        </authorList>
    </citation>
    <scope>NUCLEOTIDE SEQUENCE [LARGE SCALE GENOMIC DNA]</scope>
    <source>
        <strain evidence="2 3">IO3-P3-H5</strain>
    </source>
</reference>
<name>A0A2A2IF00_9BACI</name>
<dbReference type="RefSeq" id="WP_095655363.1">
    <property type="nucleotide sequence ID" value="NZ_NPOA01000006.1"/>
</dbReference>
<dbReference type="NCBIfam" id="NF040563">
    <property type="entry name" value="guided_IscB"/>
    <property type="match status" value="1"/>
</dbReference>
<evidence type="ECO:0000313" key="2">
    <source>
        <dbReference type="EMBL" id="PAV29663.1"/>
    </source>
</evidence>
<organism evidence="2 3">
    <name type="scientific">Virgibacillus profundi</name>
    <dbReference type="NCBI Taxonomy" id="2024555"/>
    <lineage>
        <taxon>Bacteria</taxon>
        <taxon>Bacillati</taxon>
        <taxon>Bacillota</taxon>
        <taxon>Bacilli</taxon>
        <taxon>Bacillales</taxon>
        <taxon>Bacillaceae</taxon>
        <taxon>Virgibacillus</taxon>
    </lineage>
</organism>
<dbReference type="Pfam" id="PF14239">
    <property type="entry name" value="RRXRR"/>
    <property type="match status" value="1"/>
</dbReference>
<evidence type="ECO:0000313" key="3">
    <source>
        <dbReference type="Proteomes" id="UP000218887"/>
    </source>
</evidence>
<evidence type="ECO:0000259" key="1">
    <source>
        <dbReference type="SMART" id="SM00507"/>
    </source>
</evidence>
<keyword evidence="2" id="KW-0255">Endonuclease</keyword>
<keyword evidence="3" id="KW-1185">Reference proteome</keyword>
<sequence>MTEFSFVIDGKGKKLSPTKVNKAWFLIRKKRANLISKFPMVIQLTKEVEVEEIDRSAIHFNIDDGSKFAGVAIVQECSTKNKPIFKGTIEIRQDVKDKMNVRRGYRRYRRSHKRYRKKRFDNRLSSKRSRRVAPSILQKKESILRITKQLHKWIRMDTIHLEDVAIDIRALESGYKPYRWQYQKSNRLDENIRKAAILRDEHQCKQCGQKNCRLEVHHIIPKRLNGSNSIHNLITFCSDCHALVTGKELKYVNHFFNLIKGKKLDFTYAMHVMQGKNYLKKELEKVAPVKLTTGGDTANKRIDWGIEKSHSDDAIVISNLPIRSDQCEIKDYTIKPMRWKRKYKIDELAGFKHRDFVRYTKRNGETYEGYITVLNPRRKTFDMKTLDGKTLKKYGIKSAQLLWRFNKIYWF</sequence>
<dbReference type="Gene3D" id="1.10.30.50">
    <property type="match status" value="1"/>
</dbReference>
<feature type="domain" description="HNH nuclease" evidence="1">
    <location>
        <begin position="191"/>
        <end position="242"/>
    </location>
</feature>
<dbReference type="InterPro" id="IPR025938">
    <property type="entry name" value="RRXRR_dom"/>
</dbReference>
<keyword evidence="2" id="KW-0378">Hydrolase</keyword>
<dbReference type="InterPro" id="IPR002711">
    <property type="entry name" value="HNH"/>
</dbReference>
<dbReference type="GO" id="GO:0003676">
    <property type="term" value="F:nucleic acid binding"/>
    <property type="evidence" value="ECO:0007669"/>
    <property type="project" value="InterPro"/>
</dbReference>
<proteinExistence type="predicted"/>
<keyword evidence="2" id="KW-0540">Nuclease</keyword>
<accession>A0A2A2IF00</accession>